<gene>
    <name evidence="3" type="ORF">ACFQ03_04810</name>
</gene>
<dbReference type="InterPro" id="IPR012337">
    <property type="entry name" value="RNaseH-like_sf"/>
</dbReference>
<dbReference type="SUPFAM" id="SSF53098">
    <property type="entry name" value="Ribonuclease H-like"/>
    <property type="match status" value="1"/>
</dbReference>
<dbReference type="Pfam" id="PF13482">
    <property type="entry name" value="RNase_H_2"/>
    <property type="match status" value="1"/>
</dbReference>
<comment type="caution">
    <text evidence="3">The sequence shown here is derived from an EMBL/GenBank/DDBJ whole genome shotgun (WGS) entry which is preliminary data.</text>
</comment>
<feature type="compositionally biased region" description="Polar residues" evidence="1">
    <location>
        <begin position="38"/>
        <end position="47"/>
    </location>
</feature>
<dbReference type="Proteomes" id="UP001597120">
    <property type="component" value="Unassembled WGS sequence"/>
</dbReference>
<name>A0ABW3D823_9BACL</name>
<keyword evidence="4" id="KW-1185">Reference proteome</keyword>
<dbReference type="InterPro" id="IPR036397">
    <property type="entry name" value="RNaseH_sf"/>
</dbReference>
<accession>A0ABW3D823</accession>
<proteinExistence type="predicted"/>
<evidence type="ECO:0000256" key="1">
    <source>
        <dbReference type="SAM" id="MobiDB-lite"/>
    </source>
</evidence>
<protein>
    <submittedName>
        <fullName evidence="3">Ribonuclease H-like domain-containing protein</fullName>
    </submittedName>
</protein>
<dbReference type="PANTHER" id="PTHR38462:SF1">
    <property type="entry name" value="YPRB RIBONUCLEASE H-LIKE DOMAIN-CONTAINING PROTEIN"/>
    <property type="match status" value="1"/>
</dbReference>
<reference evidence="4" key="1">
    <citation type="journal article" date="2019" name="Int. J. Syst. Evol. Microbiol.">
        <title>The Global Catalogue of Microorganisms (GCM) 10K type strain sequencing project: providing services to taxonomists for standard genome sequencing and annotation.</title>
        <authorList>
            <consortium name="The Broad Institute Genomics Platform"/>
            <consortium name="The Broad Institute Genome Sequencing Center for Infectious Disease"/>
            <person name="Wu L."/>
            <person name="Ma J."/>
        </authorList>
    </citation>
    <scope>NUCLEOTIDE SEQUENCE [LARGE SCALE GENOMIC DNA]</scope>
    <source>
        <strain evidence="4">CCUG 57263</strain>
    </source>
</reference>
<dbReference type="Gene3D" id="3.30.420.10">
    <property type="entry name" value="Ribonuclease H-like superfamily/Ribonuclease H"/>
    <property type="match status" value="1"/>
</dbReference>
<organism evidence="3 4">
    <name type="scientific">Paenibacillus residui</name>
    <dbReference type="NCBI Taxonomy" id="629724"/>
    <lineage>
        <taxon>Bacteria</taxon>
        <taxon>Bacillati</taxon>
        <taxon>Bacillota</taxon>
        <taxon>Bacilli</taxon>
        <taxon>Bacillales</taxon>
        <taxon>Paenibacillaceae</taxon>
        <taxon>Paenibacillus</taxon>
    </lineage>
</organism>
<dbReference type="Gene3D" id="1.25.40.10">
    <property type="entry name" value="Tetratricopeptide repeat domain"/>
    <property type="match status" value="1"/>
</dbReference>
<feature type="domain" description="YprB ribonuclease H-like" evidence="2">
    <location>
        <begin position="121"/>
        <end position="287"/>
    </location>
</feature>
<sequence length="454" mass="51430">MSMLRERLNRLKKKDSTGSLPTETASEMGPPDGKESQADPSGHSTMLPQEEEKGPSAEGWERMGVQYESNEWGSFLIRKRTYPADYLHGRYPIGDLYRVCPSLSAMAGTEGGQELHPEELLFFDTETTGLGIGAGNVPFMLGMGYYRSGAFVVEQMLIRNPAEEVAMLAYFNRLLLRFSCLVTFNGRTFDWPIVRNRFVLNRMELEREPSVQLDFLYASRSLWRNTLPACRLGIVEESRLGHTRVDDVPGSLAPTLYFRYLSEGDPAVLAGVLDHNEQDVLSLAGLAIHFGRALRGELELTGMEAEELYRLGKWLDRLGCAEQAAHAFERLLQCSSREADEFRLELAALYKKKGDYDSALALWKGLAAGAASTGLTAIEPFIELAKYYEHKVKDYGTALAYAEEAYQIAWRRETLVRRHQKRQPVLEDIRKRIERLKLKELNYALAELYNEEMG</sequence>
<dbReference type="InterPro" id="IPR038720">
    <property type="entry name" value="YprB_RNase_H-like_dom"/>
</dbReference>
<evidence type="ECO:0000313" key="4">
    <source>
        <dbReference type="Proteomes" id="UP001597120"/>
    </source>
</evidence>
<dbReference type="EMBL" id="JBHTIU010000012">
    <property type="protein sequence ID" value="MFD0868458.1"/>
    <property type="molecule type" value="Genomic_DNA"/>
</dbReference>
<dbReference type="PANTHER" id="PTHR38462">
    <property type="entry name" value="EXONUCLEASE-LIKE PROTEIN"/>
    <property type="match status" value="1"/>
</dbReference>
<dbReference type="InterPro" id="IPR011990">
    <property type="entry name" value="TPR-like_helical_dom_sf"/>
</dbReference>
<evidence type="ECO:0000313" key="3">
    <source>
        <dbReference type="EMBL" id="MFD0868458.1"/>
    </source>
</evidence>
<dbReference type="RefSeq" id="WP_144941327.1">
    <property type="nucleotide sequence ID" value="NZ_JBHTIU010000012.1"/>
</dbReference>
<dbReference type="SUPFAM" id="SSF48452">
    <property type="entry name" value="TPR-like"/>
    <property type="match status" value="1"/>
</dbReference>
<evidence type="ECO:0000259" key="2">
    <source>
        <dbReference type="Pfam" id="PF13482"/>
    </source>
</evidence>
<feature type="region of interest" description="Disordered" evidence="1">
    <location>
        <begin position="1"/>
        <end position="57"/>
    </location>
</feature>